<name>G5SRZ4_9BACT</name>
<keyword evidence="2" id="KW-1185">Reference proteome</keyword>
<evidence type="ECO:0000313" key="1">
    <source>
        <dbReference type="EMBL" id="EHH00136.1"/>
    </source>
</evidence>
<dbReference type="Pfam" id="PF12900">
    <property type="entry name" value="Pyridox_ox_2"/>
    <property type="match status" value="1"/>
</dbReference>
<accession>G5SRZ4</accession>
<proteinExistence type="predicted"/>
<dbReference type="InterPro" id="IPR024747">
    <property type="entry name" value="Pyridox_Oxase-rel"/>
</dbReference>
<dbReference type="Proteomes" id="UP000003598">
    <property type="component" value="Unassembled WGS sequence"/>
</dbReference>
<dbReference type="SUPFAM" id="SSF50475">
    <property type="entry name" value="FMN-binding split barrel"/>
    <property type="match status" value="1"/>
</dbReference>
<evidence type="ECO:0000313" key="2">
    <source>
        <dbReference type="Proteomes" id="UP000003598"/>
    </source>
</evidence>
<dbReference type="STRING" id="762968.HMPREF9441_02143"/>
<evidence type="ECO:0008006" key="3">
    <source>
        <dbReference type="Google" id="ProtNLM"/>
    </source>
</evidence>
<dbReference type="PATRIC" id="fig|762968.3.peg.1903"/>
<dbReference type="PANTHER" id="PTHR34071:SF2">
    <property type="entry name" value="FLAVIN-NUCLEOTIDE-BINDING PROTEIN"/>
    <property type="match status" value="1"/>
</dbReference>
<organism evidence="1 2">
    <name type="scientific">Paraprevotella clara YIT 11840</name>
    <dbReference type="NCBI Taxonomy" id="762968"/>
    <lineage>
        <taxon>Bacteria</taxon>
        <taxon>Pseudomonadati</taxon>
        <taxon>Bacteroidota</taxon>
        <taxon>Bacteroidia</taxon>
        <taxon>Bacteroidales</taxon>
        <taxon>Prevotellaceae</taxon>
        <taxon>Paraprevotella</taxon>
    </lineage>
</organism>
<dbReference type="PANTHER" id="PTHR34071">
    <property type="entry name" value="5-NITROIMIDAZOLE ANTIBIOTICS RESISTANCE PROTEIN, NIMA-FAMILY-RELATED PROTEIN-RELATED"/>
    <property type="match status" value="1"/>
</dbReference>
<dbReference type="EMBL" id="AFFY01000025">
    <property type="protein sequence ID" value="EHH00136.1"/>
    <property type="molecule type" value="Genomic_DNA"/>
</dbReference>
<dbReference type="eggNOG" id="COG3467">
    <property type="taxonomic scope" value="Bacteria"/>
</dbReference>
<dbReference type="OrthoDB" id="9794935at2"/>
<sequence length="186" mass="21450">MKNDLPSKIKRGKPTFIRIKANKKKMKYNNDNVRRQDRLLEEDRAYALLCEGEYGVLSMTTPTGGAYGIPLNFVWDGQENIYIHCAPRGRKLDCIALYPEVSFCVIGNTHVVPEQFSTNYSSIVLTCRARTGLSPEERMHALRLLMEKYTPEHLAAGEKYAEKSFHRTEIIRLQTEEFSGKCKRMR</sequence>
<reference evidence="1 2" key="1">
    <citation type="submission" date="2011-03" db="EMBL/GenBank/DDBJ databases">
        <authorList>
            <person name="Weinstock G."/>
            <person name="Sodergren E."/>
            <person name="Clifton S."/>
            <person name="Fulton L."/>
            <person name="Fulton B."/>
            <person name="Courtney L."/>
            <person name="Fronick C."/>
            <person name="Harrison M."/>
            <person name="Strong C."/>
            <person name="Farmer C."/>
            <person name="Delahaunty K."/>
            <person name="Markovic C."/>
            <person name="Hall O."/>
            <person name="Minx P."/>
            <person name="Tomlinson C."/>
            <person name="Mitreva M."/>
            <person name="Hou S."/>
            <person name="Chen J."/>
            <person name="Wollam A."/>
            <person name="Pepin K.H."/>
            <person name="Johnson M."/>
            <person name="Bhonagiri V."/>
            <person name="Zhang X."/>
            <person name="Suruliraj S."/>
            <person name="Warren W."/>
            <person name="Chinwalla A."/>
            <person name="Mardis E.R."/>
            <person name="Wilson R.K."/>
        </authorList>
    </citation>
    <scope>NUCLEOTIDE SEQUENCE [LARGE SCALE GENOMIC DNA]</scope>
    <source>
        <strain evidence="1 2">YIT 11840</strain>
    </source>
</reference>
<protein>
    <recommendedName>
        <fullName evidence="3">Pyridoxamine 5'-phosphate oxidase family protein</fullName>
    </recommendedName>
</protein>
<dbReference type="HOGENOM" id="CLU_067890_1_2_10"/>
<dbReference type="AlphaFoldDB" id="G5SRZ4"/>
<comment type="caution">
    <text evidence="1">The sequence shown here is derived from an EMBL/GenBank/DDBJ whole genome shotgun (WGS) entry which is preliminary data.</text>
</comment>
<dbReference type="Gene3D" id="2.30.110.10">
    <property type="entry name" value="Electron Transport, Fmn-binding Protein, Chain A"/>
    <property type="match status" value="1"/>
</dbReference>
<gene>
    <name evidence="1" type="ORF">HMPREF9441_02143</name>
</gene>
<dbReference type="InterPro" id="IPR012349">
    <property type="entry name" value="Split_barrel_FMN-bd"/>
</dbReference>